<keyword evidence="2" id="KW-0680">Restriction system</keyword>
<sequence>MMKLIKKTKNNMSYPTKKLGDCLAQFDRGISWSRKDEDGAVAVLRIPNIEEGHINLNDIKHISVKNGNGELYKNDIVMVASNGNPDLVGRSALVTEKEKGMRFASFLIRLRLDNTKLLSQYAHLFLLTPTFKRELRRKIATTSGIYNLKKEHIEKIDIPLPPLQIQKQIVERLDKIVTAQKLNEDLIQKSDELFQSLLHKELNPAGKKCGIKKLGETFERITTPILPVKYPNQEFNFIGLENIESNTGQIISMKPTNGKLIKSTKTVFRKNDVLYGKLRPYLNKVWLADDDGICSTDIWVLRAKENIISPLLLSAILRQSHIVMKSSASMAGANLPRANKDVFDKITIPLPPLETQKQIVAKLSAVQDYKKQLLGQKSKLKELFNSVLSKSFK</sequence>
<dbReference type="GO" id="GO:0003677">
    <property type="term" value="F:DNA binding"/>
    <property type="evidence" value="ECO:0007669"/>
    <property type="project" value="UniProtKB-KW"/>
</dbReference>
<evidence type="ECO:0000256" key="2">
    <source>
        <dbReference type="ARBA" id="ARBA00022747"/>
    </source>
</evidence>
<dbReference type="PANTHER" id="PTHR30408:SF12">
    <property type="entry name" value="TYPE I RESTRICTION ENZYME MJAVIII SPECIFICITY SUBUNIT"/>
    <property type="match status" value="1"/>
</dbReference>
<proteinExistence type="inferred from homology"/>
<dbReference type="PANTHER" id="PTHR30408">
    <property type="entry name" value="TYPE-1 RESTRICTION ENZYME ECOKI SPECIFICITY PROTEIN"/>
    <property type="match status" value="1"/>
</dbReference>
<dbReference type="CDD" id="cd17517">
    <property type="entry name" value="RMtype1_S_EcoKI_StySPI-TRD2-CR2_like"/>
    <property type="match status" value="1"/>
</dbReference>
<evidence type="ECO:0000313" key="5">
    <source>
        <dbReference type="EMBL" id="KKT18781.1"/>
    </source>
</evidence>
<evidence type="ECO:0000256" key="3">
    <source>
        <dbReference type="ARBA" id="ARBA00023125"/>
    </source>
</evidence>
<dbReference type="STRING" id="1618747.UW02_C0022G0006"/>
<dbReference type="InterPro" id="IPR052021">
    <property type="entry name" value="Type-I_RS_S_subunit"/>
</dbReference>
<name>A0A0G1F900_9BACT</name>
<feature type="domain" description="Type I restriction modification DNA specificity" evidence="4">
    <location>
        <begin position="212"/>
        <end position="376"/>
    </location>
</feature>
<dbReference type="GO" id="GO:0009307">
    <property type="term" value="P:DNA restriction-modification system"/>
    <property type="evidence" value="ECO:0007669"/>
    <property type="project" value="UniProtKB-KW"/>
</dbReference>
<reference evidence="5 6" key="1">
    <citation type="journal article" date="2015" name="Nature">
        <title>rRNA introns, odd ribosomes, and small enigmatic genomes across a large radiation of phyla.</title>
        <authorList>
            <person name="Brown C.T."/>
            <person name="Hug L.A."/>
            <person name="Thomas B.C."/>
            <person name="Sharon I."/>
            <person name="Castelle C.J."/>
            <person name="Singh A."/>
            <person name="Wilkins M.J."/>
            <person name="Williams K.H."/>
            <person name="Banfield J.F."/>
        </authorList>
    </citation>
    <scope>NUCLEOTIDE SEQUENCE [LARGE SCALE GENOMIC DNA]</scope>
</reference>
<dbReference type="Proteomes" id="UP000034751">
    <property type="component" value="Unassembled WGS sequence"/>
</dbReference>
<organism evidence="5 6">
    <name type="scientific">Candidatus Nomurabacteria bacterium GW2011_GWB1_43_7</name>
    <dbReference type="NCBI Taxonomy" id="1618747"/>
    <lineage>
        <taxon>Bacteria</taxon>
        <taxon>Candidatus Nomuraibacteriota</taxon>
    </lineage>
</organism>
<feature type="domain" description="Type I restriction modification DNA specificity" evidence="4">
    <location>
        <begin position="36"/>
        <end position="188"/>
    </location>
</feature>
<dbReference type="InterPro" id="IPR044946">
    <property type="entry name" value="Restrct_endonuc_typeI_TRD_sf"/>
</dbReference>
<evidence type="ECO:0000256" key="1">
    <source>
        <dbReference type="ARBA" id="ARBA00010923"/>
    </source>
</evidence>
<dbReference type="SUPFAM" id="SSF116734">
    <property type="entry name" value="DNA methylase specificity domain"/>
    <property type="match status" value="2"/>
</dbReference>
<dbReference type="Gene3D" id="3.90.220.20">
    <property type="entry name" value="DNA methylase specificity domains"/>
    <property type="match status" value="2"/>
</dbReference>
<evidence type="ECO:0000313" key="6">
    <source>
        <dbReference type="Proteomes" id="UP000034751"/>
    </source>
</evidence>
<dbReference type="InterPro" id="IPR000055">
    <property type="entry name" value="Restrct_endonuc_typeI_TRD"/>
</dbReference>
<dbReference type="AlphaFoldDB" id="A0A0G1F900"/>
<protein>
    <submittedName>
        <fullName evidence="5">Type I restriction-modification system subunit S</fullName>
    </submittedName>
</protein>
<evidence type="ECO:0000259" key="4">
    <source>
        <dbReference type="Pfam" id="PF01420"/>
    </source>
</evidence>
<accession>A0A0G1F900</accession>
<comment type="caution">
    <text evidence="5">The sequence shown here is derived from an EMBL/GenBank/DDBJ whole genome shotgun (WGS) entry which is preliminary data.</text>
</comment>
<dbReference type="EMBL" id="LCGS01000022">
    <property type="protein sequence ID" value="KKT18781.1"/>
    <property type="molecule type" value="Genomic_DNA"/>
</dbReference>
<dbReference type="PATRIC" id="fig|1618747.3.peg.696"/>
<dbReference type="Pfam" id="PF01420">
    <property type="entry name" value="Methylase_S"/>
    <property type="match status" value="2"/>
</dbReference>
<comment type="similarity">
    <text evidence="1">Belongs to the type-I restriction system S methylase family.</text>
</comment>
<keyword evidence="3" id="KW-0238">DNA-binding</keyword>
<gene>
    <name evidence="5" type="ORF">UW02_C0022G0006</name>
</gene>